<comment type="caution">
    <text evidence="5">The sequence shown here is derived from an EMBL/GenBank/DDBJ whole genome shotgun (WGS) entry which is preliminary data.</text>
</comment>
<dbReference type="AlphaFoldDB" id="A0A0S8JE40"/>
<dbReference type="Proteomes" id="UP000051035">
    <property type="component" value="Unassembled WGS sequence"/>
</dbReference>
<keyword evidence="2" id="KW-0808">Transferase</keyword>
<dbReference type="InterPro" id="IPR013848">
    <property type="entry name" value="Methylthiotransferase_N"/>
</dbReference>
<gene>
    <name evidence="5" type="ORF">AMJ71_08655</name>
</gene>
<keyword evidence="3" id="KW-0819">tRNA processing</keyword>
<evidence type="ECO:0000313" key="5">
    <source>
        <dbReference type="EMBL" id="KPL07944.1"/>
    </source>
</evidence>
<protein>
    <recommendedName>
        <fullName evidence="4">MTTase N-terminal domain-containing protein</fullName>
    </recommendedName>
</protein>
<dbReference type="PANTHER" id="PTHR11918:SF45">
    <property type="entry name" value="THREONYLCARBAMOYLADENOSINE TRNA METHYLTHIOTRANSFERASE"/>
    <property type="match status" value="1"/>
</dbReference>
<dbReference type="GO" id="GO:0051539">
    <property type="term" value="F:4 iron, 4 sulfur cluster binding"/>
    <property type="evidence" value="ECO:0007669"/>
    <property type="project" value="UniProtKB-KW"/>
</dbReference>
<reference evidence="5 6" key="1">
    <citation type="journal article" date="2015" name="Microbiome">
        <title>Genomic resolution of linkages in carbon, nitrogen, and sulfur cycling among widespread estuary sediment bacteria.</title>
        <authorList>
            <person name="Baker B.J."/>
            <person name="Lazar C.S."/>
            <person name="Teske A.P."/>
            <person name="Dick G.J."/>
        </authorList>
    </citation>
    <scope>NUCLEOTIDE SEQUENCE [LARGE SCALE GENOMIC DNA]</scope>
    <source>
        <strain evidence="5">SM1_40</strain>
    </source>
</reference>
<accession>A0A0S8JE40</accession>
<dbReference type="Pfam" id="PF00919">
    <property type="entry name" value="UPF0004"/>
    <property type="match status" value="1"/>
</dbReference>
<evidence type="ECO:0000256" key="2">
    <source>
        <dbReference type="ARBA" id="ARBA00022679"/>
    </source>
</evidence>
<dbReference type="PANTHER" id="PTHR11918">
    <property type="entry name" value="RADICAL SAM PROTEINS"/>
    <property type="match status" value="1"/>
</dbReference>
<evidence type="ECO:0000313" key="6">
    <source>
        <dbReference type="Proteomes" id="UP000051035"/>
    </source>
</evidence>
<dbReference type="InterPro" id="IPR038135">
    <property type="entry name" value="Methylthiotransferase_N_sf"/>
</dbReference>
<dbReference type="PROSITE" id="PS51449">
    <property type="entry name" value="MTTASE_N"/>
    <property type="match status" value="1"/>
</dbReference>
<feature type="domain" description="MTTase N-terminal" evidence="4">
    <location>
        <begin position="2"/>
        <end position="99"/>
    </location>
</feature>
<sequence>MRRVAFATLGCKLNQYETELLREAFEARAYEAVPFDADADVYVINTCTVTQRADRQSRQLVRRAARRANGSTVVVTGCYAELEPRIISAIPGVSAVVPN</sequence>
<dbReference type="GO" id="GO:0035598">
    <property type="term" value="F:tRNA (N(6)-L-threonylcarbamoyladenosine(37)-C(2))-methylthiotransferase activity"/>
    <property type="evidence" value="ECO:0007669"/>
    <property type="project" value="TreeGrafter"/>
</dbReference>
<evidence type="ECO:0000259" key="4">
    <source>
        <dbReference type="PROSITE" id="PS51449"/>
    </source>
</evidence>
<dbReference type="FunFam" id="3.40.50.12160:FF:000004">
    <property type="entry name" value="Threonylcarbamoyladenosine tRNA methylthiotransferase MtaB"/>
    <property type="match status" value="1"/>
</dbReference>
<dbReference type="GO" id="GO:0046872">
    <property type="term" value="F:metal ion binding"/>
    <property type="evidence" value="ECO:0007669"/>
    <property type="project" value="UniProtKB-KW"/>
</dbReference>
<keyword evidence="1" id="KW-0963">Cytoplasm</keyword>
<organism evidence="5 6">
    <name type="scientific">candidate division TA06 bacterium SM1_40</name>
    <dbReference type="NCBI Taxonomy" id="1703773"/>
    <lineage>
        <taxon>Bacteria</taxon>
        <taxon>Bacteria division TA06</taxon>
    </lineage>
</organism>
<feature type="non-terminal residue" evidence="5">
    <location>
        <position position="99"/>
    </location>
</feature>
<evidence type="ECO:0000256" key="1">
    <source>
        <dbReference type="ARBA" id="ARBA00022490"/>
    </source>
</evidence>
<evidence type="ECO:0000256" key="3">
    <source>
        <dbReference type="ARBA" id="ARBA00022694"/>
    </source>
</evidence>
<proteinExistence type="predicted"/>
<dbReference type="EMBL" id="LJVA01000113">
    <property type="protein sequence ID" value="KPL07944.1"/>
    <property type="molecule type" value="Genomic_DNA"/>
</dbReference>
<name>A0A0S8JE40_UNCT6</name>
<dbReference type="Gene3D" id="3.40.50.12160">
    <property type="entry name" value="Methylthiotransferase, N-terminal domain"/>
    <property type="match status" value="1"/>
</dbReference>